<sequence>MTAYLITGEAGTGKSSLAAELRRRGYLAYDADVTLASHIDPAIGKPLAEKLDHYAETGWMWDAARLREILDTCKDVFLTGASDNQHEFYPMFAKIFILTIDATTLTQRLQNRHPGDYGMHPEELQEILRTFEGFTHRTVEDGAIPVDATQPLVSVVDEILAHL</sequence>
<dbReference type="InterPro" id="IPR027417">
    <property type="entry name" value="P-loop_NTPase"/>
</dbReference>
<dbReference type="RefSeq" id="WP_126557680.1">
    <property type="nucleotide sequence ID" value="NZ_BIFS01000002.1"/>
</dbReference>
<keyword evidence="1" id="KW-0418">Kinase</keyword>
<dbReference type="AlphaFoldDB" id="A0A402AZF7"/>
<dbReference type="SUPFAM" id="SSF52540">
    <property type="entry name" value="P-loop containing nucleoside triphosphate hydrolases"/>
    <property type="match status" value="1"/>
</dbReference>
<gene>
    <name evidence="1" type="ORF">KDK_82900</name>
</gene>
<reference evidence="2" key="1">
    <citation type="submission" date="2018-12" db="EMBL/GenBank/DDBJ databases">
        <title>Tengunoibacter tsumagoiensis gen. nov., sp. nov., Dictyobacter kobayashii sp. nov., D. alpinus sp. nov., and D. joshuensis sp. nov. and description of Dictyobacteraceae fam. nov. within the order Ktedonobacterales isolated from Tengu-no-mugimeshi.</title>
        <authorList>
            <person name="Wang C.M."/>
            <person name="Zheng Y."/>
            <person name="Sakai Y."/>
            <person name="Toyoda A."/>
            <person name="Minakuchi Y."/>
            <person name="Abe K."/>
            <person name="Yokota A."/>
            <person name="Yabe S."/>
        </authorList>
    </citation>
    <scope>NUCLEOTIDE SEQUENCE [LARGE SCALE GENOMIC DNA]</scope>
    <source>
        <strain evidence="2">Uno11</strain>
    </source>
</reference>
<protein>
    <submittedName>
        <fullName evidence="1">Nucleoside kinase</fullName>
    </submittedName>
</protein>
<dbReference type="OrthoDB" id="7347703at2"/>
<organism evidence="1 2">
    <name type="scientific">Dictyobacter kobayashii</name>
    <dbReference type="NCBI Taxonomy" id="2014872"/>
    <lineage>
        <taxon>Bacteria</taxon>
        <taxon>Bacillati</taxon>
        <taxon>Chloroflexota</taxon>
        <taxon>Ktedonobacteria</taxon>
        <taxon>Ktedonobacterales</taxon>
        <taxon>Dictyobacteraceae</taxon>
        <taxon>Dictyobacter</taxon>
    </lineage>
</organism>
<dbReference type="Proteomes" id="UP000287188">
    <property type="component" value="Unassembled WGS sequence"/>
</dbReference>
<evidence type="ECO:0000313" key="2">
    <source>
        <dbReference type="Proteomes" id="UP000287188"/>
    </source>
</evidence>
<keyword evidence="2" id="KW-1185">Reference proteome</keyword>
<name>A0A402AZF7_9CHLR</name>
<dbReference type="EMBL" id="BIFS01000002">
    <property type="protein sequence ID" value="GCE24490.1"/>
    <property type="molecule type" value="Genomic_DNA"/>
</dbReference>
<proteinExistence type="predicted"/>
<evidence type="ECO:0000313" key="1">
    <source>
        <dbReference type="EMBL" id="GCE24490.1"/>
    </source>
</evidence>
<dbReference type="Pfam" id="PF13238">
    <property type="entry name" value="AAA_18"/>
    <property type="match status" value="1"/>
</dbReference>
<comment type="caution">
    <text evidence="1">The sequence shown here is derived from an EMBL/GenBank/DDBJ whole genome shotgun (WGS) entry which is preliminary data.</text>
</comment>
<dbReference type="Gene3D" id="3.40.50.300">
    <property type="entry name" value="P-loop containing nucleotide triphosphate hydrolases"/>
    <property type="match status" value="1"/>
</dbReference>
<accession>A0A402AZF7</accession>
<dbReference type="GO" id="GO:0016301">
    <property type="term" value="F:kinase activity"/>
    <property type="evidence" value="ECO:0007669"/>
    <property type="project" value="UniProtKB-KW"/>
</dbReference>
<keyword evidence="1" id="KW-0808">Transferase</keyword>